<proteinExistence type="predicted"/>
<dbReference type="Proteomes" id="UP000001011">
    <property type="component" value="Chromosome"/>
</dbReference>
<dbReference type="EMBL" id="BX936398">
    <property type="protein sequence ID" value="CAH22307.1"/>
    <property type="molecule type" value="Genomic_DNA"/>
</dbReference>
<reference evidence="1 2" key="1">
    <citation type="journal article" date="2004" name="Proc. Natl. Acad. Sci. U.S.A.">
        <title>Insights into the evolution of Yersinia pestis through whole-genome comparison with Yersinia pseudotuberculosis.</title>
        <authorList>
            <person name="Chain P.S.G."/>
            <person name="Carniel E."/>
            <person name="Larimer F.W."/>
            <person name="Lamerdin J."/>
            <person name="Stoutland P.O."/>
            <person name="Regala W.M."/>
            <person name="Georgescu A.M."/>
            <person name="Vergez L.M."/>
            <person name="Land M.L."/>
            <person name="Motin V.L."/>
            <person name="Brubaker R.R."/>
            <person name="Fowler J."/>
            <person name="Hinnebusch J."/>
            <person name="Marceau M."/>
            <person name="Medigue C."/>
            <person name="Simonet M."/>
            <person name="Chenal-Francisque V."/>
            <person name="Souza B."/>
            <person name="Dacheux D."/>
            <person name="Elliott J.M."/>
            <person name="Derbise A."/>
            <person name="Hauser L.J."/>
            <person name="Garcia E."/>
        </authorList>
    </citation>
    <scope>NUCLEOTIDE SEQUENCE [LARGE SCALE GENOMIC DNA]</scope>
    <source>
        <strain evidence="2">IP32953</strain>
    </source>
</reference>
<name>Q667C4_YERPS</name>
<organism evidence="1 2">
    <name type="scientific">Yersinia pseudotuberculosis serotype I (strain IP32953)</name>
    <dbReference type="NCBI Taxonomy" id="273123"/>
    <lineage>
        <taxon>Bacteria</taxon>
        <taxon>Pseudomonadati</taxon>
        <taxon>Pseudomonadota</taxon>
        <taxon>Gammaproteobacteria</taxon>
        <taxon>Enterobacterales</taxon>
        <taxon>Yersiniaceae</taxon>
        <taxon>Yersinia</taxon>
    </lineage>
</organism>
<evidence type="ECO:0000313" key="2">
    <source>
        <dbReference type="Proteomes" id="UP000001011"/>
    </source>
</evidence>
<dbReference type="KEGG" id="yps:YPTB3069"/>
<evidence type="ECO:0000313" key="1">
    <source>
        <dbReference type="EMBL" id="CAH22307.1"/>
    </source>
</evidence>
<dbReference type="AlphaFoldDB" id="Q667C4"/>
<sequence length="119" mass="13868">MADNFLFLTVNCKTMTCYAHLPAKPSVFSTYCHHHSYYFEMIFQRVLSVTDRESKQDMYKTITVGCLVGLMVAWLPPAAIQQYVMQFELLAQRWKTSHTGVSDQTFDDNQLKEIARYPE</sequence>
<protein>
    <submittedName>
        <fullName evidence="1">Uncharacterized protein</fullName>
    </submittedName>
</protein>
<accession>Q667C4</accession>
<gene>
    <name evidence="1" type="ordered locus">YPTB3069</name>
</gene>